<dbReference type="AlphaFoldDB" id="A0A9X3ZGZ9"/>
<protein>
    <recommendedName>
        <fullName evidence="9">Membrane protein involved in the export of O-antigen and teichoic acid</fullName>
    </recommendedName>
</protein>
<feature type="transmembrane region" description="Helical" evidence="6">
    <location>
        <begin position="301"/>
        <end position="326"/>
    </location>
</feature>
<evidence type="ECO:0000256" key="5">
    <source>
        <dbReference type="ARBA" id="ARBA00023136"/>
    </source>
</evidence>
<evidence type="ECO:0000256" key="3">
    <source>
        <dbReference type="ARBA" id="ARBA00022692"/>
    </source>
</evidence>
<keyword evidence="4 6" id="KW-1133">Transmembrane helix</keyword>
<evidence type="ECO:0000313" key="8">
    <source>
        <dbReference type="Proteomes" id="UP001151234"/>
    </source>
</evidence>
<evidence type="ECO:0000313" key="7">
    <source>
        <dbReference type="EMBL" id="MDA5398228.1"/>
    </source>
</evidence>
<feature type="transmembrane region" description="Helical" evidence="6">
    <location>
        <begin position="21"/>
        <end position="40"/>
    </location>
</feature>
<comment type="subcellular location">
    <subcellularLocation>
        <location evidence="1">Cell membrane</location>
        <topology evidence="1">Multi-pass membrane protein</topology>
    </subcellularLocation>
</comment>
<keyword evidence="3 6" id="KW-0812">Transmembrane</keyword>
<evidence type="ECO:0000256" key="1">
    <source>
        <dbReference type="ARBA" id="ARBA00004651"/>
    </source>
</evidence>
<feature type="transmembrane region" description="Helical" evidence="6">
    <location>
        <begin position="94"/>
        <end position="112"/>
    </location>
</feature>
<accession>A0A9X3ZGZ9</accession>
<feature type="transmembrane region" description="Helical" evidence="6">
    <location>
        <begin position="393"/>
        <end position="413"/>
    </location>
</feature>
<comment type="caution">
    <text evidence="7">The sequence shown here is derived from an EMBL/GenBank/DDBJ whole genome shotgun (WGS) entry which is preliminary data.</text>
</comment>
<name>A0A9X3ZGZ9_9HYPH</name>
<dbReference type="GO" id="GO:0005886">
    <property type="term" value="C:plasma membrane"/>
    <property type="evidence" value="ECO:0007669"/>
    <property type="project" value="UniProtKB-SubCell"/>
</dbReference>
<feature type="transmembrane region" description="Helical" evidence="6">
    <location>
        <begin position="46"/>
        <end position="73"/>
    </location>
</feature>
<evidence type="ECO:0000256" key="6">
    <source>
        <dbReference type="SAM" id="Phobius"/>
    </source>
</evidence>
<reference evidence="7" key="1">
    <citation type="submission" date="2022-11" db="EMBL/GenBank/DDBJ databases">
        <title>Draft genome sequence of Hoeflea poritis E7-10 and Hoeflea prorocentri PM5-8, separated from scleractinian coral Porites lutea and marine dinoflagellate.</title>
        <authorList>
            <person name="Zhang G."/>
            <person name="Wei Q."/>
            <person name="Cai L."/>
        </authorList>
    </citation>
    <scope>NUCLEOTIDE SEQUENCE</scope>
    <source>
        <strain evidence="7">PM5-8</strain>
    </source>
</reference>
<dbReference type="PANTHER" id="PTHR30250:SF11">
    <property type="entry name" value="O-ANTIGEN TRANSPORTER-RELATED"/>
    <property type="match status" value="1"/>
</dbReference>
<keyword evidence="5 6" id="KW-0472">Membrane</keyword>
<evidence type="ECO:0008006" key="9">
    <source>
        <dbReference type="Google" id="ProtNLM"/>
    </source>
</evidence>
<dbReference type="Proteomes" id="UP001151234">
    <property type="component" value="Unassembled WGS sequence"/>
</dbReference>
<dbReference type="InterPro" id="IPR050833">
    <property type="entry name" value="Poly_Biosynth_Transport"/>
</dbReference>
<dbReference type="RefSeq" id="WP_267989664.1">
    <property type="nucleotide sequence ID" value="NZ_JAPJZI010000001.1"/>
</dbReference>
<feature type="transmembrane region" description="Helical" evidence="6">
    <location>
        <begin position="338"/>
        <end position="361"/>
    </location>
</feature>
<dbReference type="EMBL" id="JAPJZI010000001">
    <property type="protein sequence ID" value="MDA5398228.1"/>
    <property type="molecule type" value="Genomic_DNA"/>
</dbReference>
<proteinExistence type="predicted"/>
<organism evidence="7 8">
    <name type="scientific">Hoeflea prorocentri</name>
    <dbReference type="NCBI Taxonomy" id="1922333"/>
    <lineage>
        <taxon>Bacteria</taxon>
        <taxon>Pseudomonadati</taxon>
        <taxon>Pseudomonadota</taxon>
        <taxon>Alphaproteobacteria</taxon>
        <taxon>Hyphomicrobiales</taxon>
        <taxon>Rhizobiaceae</taxon>
        <taxon>Hoeflea</taxon>
    </lineage>
</organism>
<keyword evidence="2" id="KW-1003">Cell membrane</keyword>
<feature type="transmembrane region" description="Helical" evidence="6">
    <location>
        <begin position="368"/>
        <end position="387"/>
    </location>
</feature>
<feature type="transmembrane region" description="Helical" evidence="6">
    <location>
        <begin position="185"/>
        <end position="203"/>
    </location>
</feature>
<keyword evidence="8" id="KW-1185">Reference proteome</keyword>
<gene>
    <name evidence="7" type="ORF">OQ273_06535</name>
</gene>
<dbReference type="PANTHER" id="PTHR30250">
    <property type="entry name" value="PST FAMILY PREDICTED COLANIC ACID TRANSPORTER"/>
    <property type="match status" value="1"/>
</dbReference>
<sequence>MKHGAFRSFLARFSILVSGRLVGAVATFALNLLIIRLLGVDALADYAVFVSISGVLAVCLFLGFNSVASFFAAEYQNDKSLDLLKGFAIRAMKNGLAVIAVLLAAFSVYWAINPVGIGLDHVAYLGIVVVTAAGLATLNLNSAIQVGLKRPLAGLLPDTLLRPVILIAGAALLLFGQWVTDISGIIALAGVAAWLAVAAVLIWDANFRRRFREFDGRGESGRWYRAAFPWLGTSLLWDHMIDLVVLTASLLAGSVEIAILHICFRYRVLAGFGMRTIHSLMMPEITEQTLRRDTEALQRKLFLTNIASIGYSICVLAVFAVVGHFLLGLFSKEVEAGYPILLAVTLTMLARSIFGPAPLILAVHNQHVATMLVSLAGLVVAVTWMMLAYPGLGIMAAASGYTAGNLLVSVVLWRYARLKTGIDCSIFAALTPAGATFAVK</sequence>
<evidence type="ECO:0000256" key="2">
    <source>
        <dbReference type="ARBA" id="ARBA00022475"/>
    </source>
</evidence>
<evidence type="ECO:0000256" key="4">
    <source>
        <dbReference type="ARBA" id="ARBA00022989"/>
    </source>
</evidence>
<feature type="transmembrane region" description="Helical" evidence="6">
    <location>
        <begin position="124"/>
        <end position="148"/>
    </location>
</feature>
<feature type="transmembrane region" description="Helical" evidence="6">
    <location>
        <begin position="160"/>
        <end position="179"/>
    </location>
</feature>